<keyword evidence="4" id="KW-1185">Reference proteome</keyword>
<sequence length="361" mass="40143">MAMTVNEIDLPPIFCPLESARHPRAHIVDERAKEWIRTSPMCATAEERTWVTASCSTDFFARFAPDAATDDRLLWTSLWVYWGFAFDDHRCDNGPFSTRPADFSALAGRVQRALEAPSARDESDGFIPALQEIAAQFRSFGTPLQVRRFAAAHRAWLSGVTWQIGNAAAGRMPGLDEYVAMRLLSAGGEPPFAMLELATGLEVPAQDMERPAVRALTEMAIMVAALDNDRHSLRKELARDQTDQNVYSVLMHETGAPLPEAAATATRLRDRVLLRFMAVHDRVRPGAGLELSTYLQGLRYGIRGNAEWGLRVPRYLSLGRVPDPMDEAPLEWAESPADDDRSAPRGLPTVAWWWDDALLGV</sequence>
<proteinExistence type="inferred from homology"/>
<dbReference type="PANTHER" id="PTHR35201:SF4">
    <property type="entry name" value="BETA-PINACENE SYNTHASE-RELATED"/>
    <property type="match status" value="1"/>
</dbReference>
<dbReference type="SFLD" id="SFLDG01020">
    <property type="entry name" value="Terpene_Cyclase_Like_2"/>
    <property type="match status" value="1"/>
</dbReference>
<dbReference type="Proteomes" id="UP001596139">
    <property type="component" value="Unassembled WGS sequence"/>
</dbReference>
<accession>A0ABW1MV87</accession>
<dbReference type="SUPFAM" id="SSF48576">
    <property type="entry name" value="Terpenoid synthases"/>
    <property type="match status" value="1"/>
</dbReference>
<evidence type="ECO:0000256" key="1">
    <source>
        <dbReference type="ARBA" id="ARBA00023239"/>
    </source>
</evidence>
<keyword evidence="2" id="KW-0479">Metal-binding</keyword>
<dbReference type="EMBL" id="JBHSPX010000015">
    <property type="protein sequence ID" value="MFC6067756.1"/>
    <property type="molecule type" value="Genomic_DNA"/>
</dbReference>
<evidence type="ECO:0000256" key="2">
    <source>
        <dbReference type="RuleBase" id="RU366034"/>
    </source>
</evidence>
<dbReference type="Gene3D" id="1.10.600.10">
    <property type="entry name" value="Farnesyl Diphosphate Synthase"/>
    <property type="match status" value="1"/>
</dbReference>
<dbReference type="Pfam" id="PF19086">
    <property type="entry name" value="Terpene_syn_C_2"/>
    <property type="match status" value="1"/>
</dbReference>
<dbReference type="SFLD" id="SFLDS00005">
    <property type="entry name" value="Isoprenoid_Synthase_Type_I"/>
    <property type="match status" value="1"/>
</dbReference>
<comment type="similarity">
    <text evidence="2">Belongs to the terpene synthase family.</text>
</comment>
<keyword evidence="2" id="KW-0460">Magnesium</keyword>
<gene>
    <name evidence="3" type="ORF">ACFP4F_35130</name>
</gene>
<dbReference type="RefSeq" id="WP_157848805.1">
    <property type="nucleotide sequence ID" value="NZ_JBHSPX010000015.1"/>
</dbReference>
<dbReference type="EC" id="4.2.3.-" evidence="2"/>
<dbReference type="PANTHER" id="PTHR35201">
    <property type="entry name" value="TERPENE SYNTHASE"/>
    <property type="match status" value="1"/>
</dbReference>
<dbReference type="InterPro" id="IPR034686">
    <property type="entry name" value="Terpene_cyclase-like_2"/>
</dbReference>
<organism evidence="3 4">
    <name type="scientific">Streptomyces ochraceiscleroticus</name>
    <dbReference type="NCBI Taxonomy" id="47761"/>
    <lineage>
        <taxon>Bacteria</taxon>
        <taxon>Bacillati</taxon>
        <taxon>Actinomycetota</taxon>
        <taxon>Actinomycetes</taxon>
        <taxon>Kitasatosporales</taxon>
        <taxon>Streptomycetaceae</taxon>
        <taxon>Streptomyces</taxon>
    </lineage>
</organism>
<dbReference type="InterPro" id="IPR008949">
    <property type="entry name" value="Isoprenoid_synthase_dom_sf"/>
</dbReference>
<name>A0ABW1MV87_9ACTN</name>
<comment type="caution">
    <text evidence="3">The sequence shown here is derived from an EMBL/GenBank/DDBJ whole genome shotgun (WGS) entry which is preliminary data.</text>
</comment>
<comment type="cofactor">
    <cofactor evidence="2">
        <name>Mg(2+)</name>
        <dbReference type="ChEBI" id="CHEBI:18420"/>
    </cofactor>
</comment>
<evidence type="ECO:0000313" key="3">
    <source>
        <dbReference type="EMBL" id="MFC6067756.1"/>
    </source>
</evidence>
<reference evidence="4" key="1">
    <citation type="journal article" date="2019" name="Int. J. Syst. Evol. Microbiol.">
        <title>The Global Catalogue of Microorganisms (GCM) 10K type strain sequencing project: providing services to taxonomists for standard genome sequencing and annotation.</title>
        <authorList>
            <consortium name="The Broad Institute Genomics Platform"/>
            <consortium name="The Broad Institute Genome Sequencing Center for Infectious Disease"/>
            <person name="Wu L."/>
            <person name="Ma J."/>
        </authorList>
    </citation>
    <scope>NUCLEOTIDE SEQUENCE [LARGE SCALE GENOMIC DNA]</scope>
    <source>
        <strain evidence="4">CGMCC 1.15180</strain>
    </source>
</reference>
<protein>
    <recommendedName>
        <fullName evidence="2">Terpene synthase</fullName>
        <ecNumber evidence="2">4.2.3.-</ecNumber>
    </recommendedName>
</protein>
<evidence type="ECO:0000313" key="4">
    <source>
        <dbReference type="Proteomes" id="UP001596139"/>
    </source>
</evidence>
<keyword evidence="1 2" id="KW-0456">Lyase</keyword>